<comment type="similarity">
    <text evidence="19">Belongs to the MurB family.</text>
</comment>
<dbReference type="SUPFAM" id="SSF56194">
    <property type="entry name" value="Uridine diphospho-N-Acetylenolpyruvylglucosamine reductase, MurB, C-terminal domain"/>
    <property type="match status" value="1"/>
</dbReference>
<keyword evidence="22" id="KW-1185">Reference proteome</keyword>
<dbReference type="InterPro" id="IPR016167">
    <property type="entry name" value="FAD-bd_PCMH_sub1"/>
</dbReference>
<feature type="active site" description="Proton donor" evidence="19">
    <location>
        <position position="215"/>
    </location>
</feature>
<dbReference type="GO" id="GO:0009252">
    <property type="term" value="P:peptidoglycan biosynthetic process"/>
    <property type="evidence" value="ECO:0007669"/>
    <property type="project" value="UniProtKB-UniRule"/>
</dbReference>
<evidence type="ECO:0000256" key="16">
    <source>
        <dbReference type="ARBA" id="ARBA00023316"/>
    </source>
</evidence>
<evidence type="ECO:0000256" key="5">
    <source>
        <dbReference type="ARBA" id="ARBA00012518"/>
    </source>
</evidence>
<evidence type="ECO:0000256" key="11">
    <source>
        <dbReference type="ARBA" id="ARBA00022857"/>
    </source>
</evidence>
<protein>
    <recommendedName>
        <fullName evidence="6 19">UDP-N-acetylenolpyruvoylglucosamine reductase</fullName>
        <ecNumber evidence="5 19">1.3.1.98</ecNumber>
    </recommendedName>
    <alternativeName>
        <fullName evidence="17 19">UDP-N-acetylmuramate dehydrogenase</fullName>
    </alternativeName>
</protein>
<evidence type="ECO:0000256" key="2">
    <source>
        <dbReference type="ARBA" id="ARBA00003921"/>
    </source>
</evidence>
<comment type="subcellular location">
    <subcellularLocation>
        <location evidence="3 19">Cytoplasm</location>
    </subcellularLocation>
</comment>
<evidence type="ECO:0000256" key="14">
    <source>
        <dbReference type="ARBA" id="ARBA00023002"/>
    </source>
</evidence>
<evidence type="ECO:0000256" key="3">
    <source>
        <dbReference type="ARBA" id="ARBA00004496"/>
    </source>
</evidence>
<dbReference type="Gene3D" id="3.30.465.10">
    <property type="match status" value="1"/>
</dbReference>
<dbReference type="AlphaFoldDB" id="A0A2M9AAF1"/>
<evidence type="ECO:0000256" key="19">
    <source>
        <dbReference type="HAMAP-Rule" id="MF_00037"/>
    </source>
</evidence>
<keyword evidence="8 19" id="KW-0132">Cell division</keyword>
<comment type="function">
    <text evidence="2 19">Cell wall formation.</text>
</comment>
<dbReference type="Pfam" id="PF02873">
    <property type="entry name" value="MurB_C"/>
    <property type="match status" value="1"/>
</dbReference>
<keyword evidence="9 19" id="KW-0285">Flavoprotein</keyword>
<dbReference type="Gene3D" id="3.90.78.10">
    <property type="entry name" value="UDP-N-acetylenolpyruvoylglucosamine reductase, C-terminal domain"/>
    <property type="match status" value="1"/>
</dbReference>
<evidence type="ECO:0000313" key="22">
    <source>
        <dbReference type="Proteomes" id="UP000231134"/>
    </source>
</evidence>
<keyword evidence="11 19" id="KW-0521">NADP</keyword>
<keyword evidence="12 19" id="KW-0133">Cell shape</keyword>
<accession>A0A2M9AAF1</accession>
<dbReference type="GO" id="GO:0008360">
    <property type="term" value="P:regulation of cell shape"/>
    <property type="evidence" value="ECO:0007669"/>
    <property type="project" value="UniProtKB-KW"/>
</dbReference>
<evidence type="ECO:0000256" key="7">
    <source>
        <dbReference type="ARBA" id="ARBA00022490"/>
    </source>
</evidence>
<dbReference type="PANTHER" id="PTHR21071">
    <property type="entry name" value="UDP-N-ACETYLENOLPYRUVOYLGLUCOSAMINE REDUCTASE"/>
    <property type="match status" value="1"/>
</dbReference>
<evidence type="ECO:0000256" key="12">
    <source>
        <dbReference type="ARBA" id="ARBA00022960"/>
    </source>
</evidence>
<dbReference type="InterPro" id="IPR036635">
    <property type="entry name" value="MurB_C_sf"/>
</dbReference>
<evidence type="ECO:0000256" key="9">
    <source>
        <dbReference type="ARBA" id="ARBA00022630"/>
    </source>
</evidence>
<dbReference type="SUPFAM" id="SSF56176">
    <property type="entry name" value="FAD-binding/transporter-associated domain-like"/>
    <property type="match status" value="1"/>
</dbReference>
<comment type="cofactor">
    <cofactor evidence="1 19">
        <name>FAD</name>
        <dbReference type="ChEBI" id="CHEBI:57692"/>
    </cofactor>
</comment>
<dbReference type="GO" id="GO:0051301">
    <property type="term" value="P:cell division"/>
    <property type="evidence" value="ECO:0007669"/>
    <property type="project" value="UniProtKB-KW"/>
</dbReference>
<dbReference type="GO" id="GO:0071555">
    <property type="term" value="P:cell wall organization"/>
    <property type="evidence" value="ECO:0007669"/>
    <property type="project" value="UniProtKB-KW"/>
</dbReference>
<dbReference type="Gene3D" id="3.30.43.10">
    <property type="entry name" value="Uridine Diphospho-n-acetylenolpyruvylglucosamine Reductase, domain 2"/>
    <property type="match status" value="1"/>
</dbReference>
<evidence type="ECO:0000256" key="4">
    <source>
        <dbReference type="ARBA" id="ARBA00004752"/>
    </source>
</evidence>
<dbReference type="Pfam" id="PF01565">
    <property type="entry name" value="FAD_binding_4"/>
    <property type="match status" value="1"/>
</dbReference>
<comment type="catalytic activity">
    <reaction evidence="18 19">
        <text>UDP-N-acetyl-alpha-D-muramate + NADP(+) = UDP-N-acetyl-3-O-(1-carboxyvinyl)-alpha-D-glucosamine + NADPH + H(+)</text>
        <dbReference type="Rhea" id="RHEA:12248"/>
        <dbReference type="ChEBI" id="CHEBI:15378"/>
        <dbReference type="ChEBI" id="CHEBI:57783"/>
        <dbReference type="ChEBI" id="CHEBI:58349"/>
        <dbReference type="ChEBI" id="CHEBI:68483"/>
        <dbReference type="ChEBI" id="CHEBI:70757"/>
        <dbReference type="EC" id="1.3.1.98"/>
    </reaction>
</comment>
<comment type="caution">
    <text evidence="21">The sequence shown here is derived from an EMBL/GenBank/DDBJ whole genome shotgun (WGS) entry which is preliminary data.</text>
</comment>
<dbReference type="EMBL" id="PGEX01000001">
    <property type="protein sequence ID" value="PJJ42587.1"/>
    <property type="molecule type" value="Genomic_DNA"/>
</dbReference>
<feature type="domain" description="FAD-binding PCMH-type" evidence="20">
    <location>
        <begin position="20"/>
        <end position="186"/>
    </location>
</feature>
<keyword evidence="15 19" id="KW-0131">Cell cycle</keyword>
<feature type="active site" evidence="19">
    <location>
        <position position="287"/>
    </location>
</feature>
<evidence type="ECO:0000256" key="6">
    <source>
        <dbReference type="ARBA" id="ARBA00015188"/>
    </source>
</evidence>
<evidence type="ECO:0000256" key="8">
    <source>
        <dbReference type="ARBA" id="ARBA00022618"/>
    </source>
</evidence>
<name>A0A2M9AAF1_9BACT</name>
<evidence type="ECO:0000256" key="18">
    <source>
        <dbReference type="ARBA" id="ARBA00048914"/>
    </source>
</evidence>
<reference evidence="21 22" key="1">
    <citation type="submission" date="2017-11" db="EMBL/GenBank/DDBJ databases">
        <title>Animal gut microbial communities from fecal samples from Wisconsin, USA.</title>
        <authorList>
            <person name="Neumann A."/>
        </authorList>
    </citation>
    <scope>NUCLEOTIDE SEQUENCE [LARGE SCALE GENOMIC DNA]</scope>
    <source>
        <strain evidence="21 22">UWS3</strain>
    </source>
</reference>
<dbReference type="InterPro" id="IPR016169">
    <property type="entry name" value="FAD-bd_PCMH_sub2"/>
</dbReference>
<dbReference type="InterPro" id="IPR003170">
    <property type="entry name" value="MurB"/>
</dbReference>
<dbReference type="InterPro" id="IPR011601">
    <property type="entry name" value="MurB_C"/>
</dbReference>
<comment type="pathway">
    <text evidence="4 19">Cell wall biogenesis; peptidoglycan biosynthesis.</text>
</comment>
<keyword evidence="16 19" id="KW-0961">Cell wall biogenesis/degradation</keyword>
<evidence type="ECO:0000256" key="15">
    <source>
        <dbReference type="ARBA" id="ARBA00023306"/>
    </source>
</evidence>
<dbReference type="InterPro" id="IPR016166">
    <property type="entry name" value="FAD-bd_PCMH"/>
</dbReference>
<keyword evidence="14 19" id="KW-0560">Oxidoreductase</keyword>
<gene>
    <name evidence="19" type="primary">murB</name>
    <name evidence="21" type="ORF">BGX16_2622</name>
</gene>
<keyword evidence="13 19" id="KW-0573">Peptidoglycan synthesis</keyword>
<evidence type="ECO:0000256" key="13">
    <source>
        <dbReference type="ARBA" id="ARBA00022984"/>
    </source>
</evidence>
<dbReference type="Proteomes" id="UP000231134">
    <property type="component" value="Unassembled WGS sequence"/>
</dbReference>
<dbReference type="GO" id="GO:0008762">
    <property type="term" value="F:UDP-N-acetylmuramate dehydrogenase activity"/>
    <property type="evidence" value="ECO:0007669"/>
    <property type="project" value="UniProtKB-UniRule"/>
</dbReference>
<dbReference type="PANTHER" id="PTHR21071:SF4">
    <property type="entry name" value="UDP-N-ACETYLENOLPYRUVOYLGLUCOSAMINE REDUCTASE"/>
    <property type="match status" value="1"/>
</dbReference>
<evidence type="ECO:0000256" key="10">
    <source>
        <dbReference type="ARBA" id="ARBA00022827"/>
    </source>
</evidence>
<dbReference type="InterPro" id="IPR006094">
    <property type="entry name" value="Oxid_FAD_bind_N"/>
</dbReference>
<dbReference type="UniPathway" id="UPA00219"/>
<keyword evidence="7 19" id="KW-0963">Cytoplasm</keyword>
<evidence type="ECO:0000259" key="20">
    <source>
        <dbReference type="PROSITE" id="PS51387"/>
    </source>
</evidence>
<dbReference type="GO" id="GO:0071949">
    <property type="term" value="F:FAD binding"/>
    <property type="evidence" value="ECO:0007669"/>
    <property type="project" value="InterPro"/>
</dbReference>
<keyword evidence="10 19" id="KW-0274">FAD</keyword>
<dbReference type="HAMAP" id="MF_00037">
    <property type="entry name" value="MurB"/>
    <property type="match status" value="1"/>
</dbReference>
<dbReference type="EC" id="1.3.1.98" evidence="5 19"/>
<dbReference type="InterPro" id="IPR036318">
    <property type="entry name" value="FAD-bd_PCMH-like_sf"/>
</dbReference>
<evidence type="ECO:0000313" key="21">
    <source>
        <dbReference type="EMBL" id="PJJ42587.1"/>
    </source>
</evidence>
<feature type="active site" evidence="19">
    <location>
        <position position="165"/>
    </location>
</feature>
<proteinExistence type="inferred from homology"/>
<sequence>MGLLNNILENVELKKLTTFRIGGTARYFYKPDTFEDLVAAKKFAAEKNLPYFVIGCGSNILASDEGYDGLIIKLGKGFSDFKFENDTLVAKAGAPLTLLARKSATLGLAGIHLLAGIPATLGGALYMNAGAYDQETGQHIVSIKVLEEDGSIKDYSFEECQFGYRKSVFQNTKKIILEATFKLTPANADELVEAQKKVMESRKTKQPLDLPNAGSMFKRPVGGYAGTLIDEAGLKGTSVGGAQVSTKHAGFIVNTGNATAKDVYDLTELVIQRVYENSGHKFKLEREVVMLGKIAP</sequence>
<dbReference type="RefSeq" id="WP_100426436.1">
    <property type="nucleotide sequence ID" value="NZ_PGEX01000001.1"/>
</dbReference>
<dbReference type="NCBIfam" id="NF010480">
    <property type="entry name" value="PRK13905.1"/>
    <property type="match status" value="1"/>
</dbReference>
<dbReference type="GO" id="GO:0005829">
    <property type="term" value="C:cytosol"/>
    <property type="evidence" value="ECO:0007669"/>
    <property type="project" value="TreeGrafter"/>
</dbReference>
<organism evidence="21 22">
    <name type="scientific">Hallerella succinigenes</name>
    <dbReference type="NCBI Taxonomy" id="1896222"/>
    <lineage>
        <taxon>Bacteria</taxon>
        <taxon>Pseudomonadati</taxon>
        <taxon>Fibrobacterota</taxon>
        <taxon>Fibrobacteria</taxon>
        <taxon>Fibrobacterales</taxon>
        <taxon>Fibrobacteraceae</taxon>
        <taxon>Hallerella</taxon>
    </lineage>
</organism>
<dbReference type="NCBIfam" id="TIGR00179">
    <property type="entry name" value="murB"/>
    <property type="match status" value="1"/>
</dbReference>
<evidence type="ECO:0000256" key="17">
    <source>
        <dbReference type="ARBA" id="ARBA00031026"/>
    </source>
</evidence>
<dbReference type="PROSITE" id="PS51387">
    <property type="entry name" value="FAD_PCMH"/>
    <property type="match status" value="1"/>
</dbReference>
<evidence type="ECO:0000256" key="1">
    <source>
        <dbReference type="ARBA" id="ARBA00001974"/>
    </source>
</evidence>